<evidence type="ECO:0000313" key="1">
    <source>
        <dbReference type="EMBL" id="QYN80044.1"/>
    </source>
</evidence>
<dbReference type="Proteomes" id="UP000828443">
    <property type="component" value="Segment"/>
</dbReference>
<dbReference type="EMBL" id="MZ348422">
    <property type="protein sequence ID" value="QYN80044.1"/>
    <property type="molecule type" value="Genomic_DNA"/>
</dbReference>
<reference evidence="1" key="1">
    <citation type="journal article" date="2021" name="Viruses">
        <title>Novel Viruses That Lyse Plant and Human Strains of Kosakonia cowanii.</title>
        <authorList>
            <person name="Petrzik K."/>
            <person name="Brazdova S."/>
            <person name="Krawczyk K."/>
        </authorList>
    </citation>
    <scope>NUCLEOTIDE SEQUENCE</scope>
</reference>
<proteinExistence type="predicted"/>
<name>A0AAE7WI28_9CAUD</name>
<dbReference type="GeneID" id="77953221"/>
<keyword evidence="2" id="KW-1185">Reference proteome</keyword>
<dbReference type="RefSeq" id="YP_010676856.1">
    <property type="nucleotide sequence ID" value="NC_071015.1"/>
</dbReference>
<dbReference type="KEGG" id="vg:77953221"/>
<evidence type="ECO:0000313" key="2">
    <source>
        <dbReference type="Proteomes" id="UP000828443"/>
    </source>
</evidence>
<organism evidence="1 2">
    <name type="scientific">Kosakonia phage Kc263</name>
    <dbReference type="NCBI Taxonomy" id="2863194"/>
    <lineage>
        <taxon>Viruses</taxon>
        <taxon>Duplodnaviria</taxon>
        <taxon>Heunggongvirae</taxon>
        <taxon>Uroviricota</taxon>
        <taxon>Caudoviricetes</taxon>
        <taxon>Chimalliviridae</taxon>
        <taxon>Branisovskavirus</taxon>
        <taxon>Branisovskavirus Kc263</taxon>
    </lineage>
</organism>
<sequence length="612" mass="69466">MNNEIKAQLVNAIVDCPALTNFENYGGKTPNLAERILNNFDMVETGIIQTVDTSEYGNVIDKVINLRQGGMLIDICKELFKFPIAEEIAKWATYILARIEALKGVSILDVQGVKSAGVKFANTKNVIDGAQHRWEKFKKAIANNEPWKANQAEMQFHAILRDFTAQQSDIIKRIWGDEYFKALLIEDDLGKRYNTIKLEFNKVRDAKIRSAQGTKKMHENMKNMHSTRPATSSPGTTHINTYTALELPPATTLAEALGLIKAVIEYNALNNDQKCQQIWEMIETSPIRLEIIKNLKTNYWDHLKGDIQVPMLHLIEHNLDYTLTANGIKMLRKKVSNWVLERIRKGDVDDRIKEIQAHQSVYGHATRDHVAQPWDKNHAGWYTNAEPEEKENEMTPQEDFMKSIFVDVLKERSPSWFADNAMSGERKEIVDKLVDQLYENFVKPTFAKLDYGNIQNPVAGVNPLANHYTGHSILTQPAIEVRQLQLPSGQTVEIRGPKNDPLVNQLTQMFAPKPKVEVSGYRHLITFTACGLEHYLVYNEMAGNLAIQISHQRLNSNAPVNAQTLFTETTNSLENALRIFDNYKETLATTGNVDQAVHAAVFMYATIHPNKQ</sequence>
<protein>
    <submittedName>
        <fullName evidence="1">Uncharacterized protein</fullName>
    </submittedName>
</protein>
<accession>A0AAE7WI28</accession>